<evidence type="ECO:0000313" key="2">
    <source>
        <dbReference type="EMBL" id="SVE41476.1"/>
    </source>
</evidence>
<protein>
    <recommendedName>
        <fullName evidence="1">DprA winged helix domain-containing protein</fullName>
    </recommendedName>
</protein>
<dbReference type="AlphaFoldDB" id="A0A383DAE7"/>
<dbReference type="InterPro" id="IPR041614">
    <property type="entry name" value="DprA_WH"/>
</dbReference>
<dbReference type="Gene3D" id="1.10.10.10">
    <property type="entry name" value="Winged helix-like DNA-binding domain superfamily/Winged helix DNA-binding domain"/>
    <property type="match status" value="1"/>
</dbReference>
<sequence>RIAPTAKSLLAGSKKICVPENLSQNEKCVYSLLLFEEIYIDSLIENSRLLPEEVSATLMQLELCGLVRQMEGKMVVSTTG</sequence>
<organism evidence="2">
    <name type="scientific">marine metagenome</name>
    <dbReference type="NCBI Taxonomy" id="408172"/>
    <lineage>
        <taxon>unclassified sequences</taxon>
        <taxon>metagenomes</taxon>
        <taxon>ecological metagenomes</taxon>
    </lineage>
</organism>
<accession>A0A383DAE7</accession>
<reference evidence="2" key="1">
    <citation type="submission" date="2018-05" db="EMBL/GenBank/DDBJ databases">
        <authorList>
            <person name="Lanie J.A."/>
            <person name="Ng W.-L."/>
            <person name="Kazmierczak K.M."/>
            <person name="Andrzejewski T.M."/>
            <person name="Davidsen T.M."/>
            <person name="Wayne K.J."/>
            <person name="Tettelin H."/>
            <person name="Glass J.I."/>
            <person name="Rusch D."/>
            <person name="Podicherti R."/>
            <person name="Tsui H.-C.T."/>
            <person name="Winkler M.E."/>
        </authorList>
    </citation>
    <scope>NUCLEOTIDE SEQUENCE</scope>
</reference>
<dbReference type="EMBL" id="UINC01215675">
    <property type="protein sequence ID" value="SVE41476.1"/>
    <property type="molecule type" value="Genomic_DNA"/>
</dbReference>
<dbReference type="Pfam" id="PF17782">
    <property type="entry name" value="WHD_DprA"/>
    <property type="match status" value="1"/>
</dbReference>
<feature type="non-terminal residue" evidence="2">
    <location>
        <position position="1"/>
    </location>
</feature>
<proteinExistence type="predicted"/>
<evidence type="ECO:0000259" key="1">
    <source>
        <dbReference type="Pfam" id="PF17782"/>
    </source>
</evidence>
<dbReference type="InterPro" id="IPR036388">
    <property type="entry name" value="WH-like_DNA-bd_sf"/>
</dbReference>
<name>A0A383DAE7_9ZZZZ</name>
<gene>
    <name evidence="2" type="ORF">METZ01_LOCUS494330</name>
</gene>
<feature type="domain" description="DprA winged helix" evidence="1">
    <location>
        <begin position="19"/>
        <end position="73"/>
    </location>
</feature>